<sequence length="29" mass="2881">MPSHSSDAPNAGQIAPTSTPAAIAISTWT</sequence>
<reference evidence="2 3" key="1">
    <citation type="submission" date="2020-08" db="EMBL/GenBank/DDBJ databases">
        <title>Functional genomics of gut bacteria from endangered species of beetles.</title>
        <authorList>
            <person name="Carlos-Shanley C."/>
        </authorList>
    </citation>
    <scope>NUCLEOTIDE SEQUENCE [LARGE SCALE GENOMIC DNA]</scope>
    <source>
        <strain evidence="2 3">S00224</strain>
    </source>
</reference>
<feature type="region of interest" description="Disordered" evidence="1">
    <location>
        <begin position="1"/>
        <end position="29"/>
    </location>
</feature>
<accession>A0A7W7K192</accession>
<evidence type="ECO:0000313" key="2">
    <source>
        <dbReference type="EMBL" id="MBB4839144.1"/>
    </source>
</evidence>
<comment type="caution">
    <text evidence="2">The sequence shown here is derived from an EMBL/GenBank/DDBJ whole genome shotgun (WGS) entry which is preliminary data.</text>
</comment>
<organism evidence="2 3">
    <name type="scientific">Sphingomonas kyeonggiensis</name>
    <dbReference type="NCBI Taxonomy" id="1268553"/>
    <lineage>
        <taxon>Bacteria</taxon>
        <taxon>Pseudomonadati</taxon>
        <taxon>Pseudomonadota</taxon>
        <taxon>Alphaproteobacteria</taxon>
        <taxon>Sphingomonadales</taxon>
        <taxon>Sphingomonadaceae</taxon>
        <taxon>Sphingomonas</taxon>
    </lineage>
</organism>
<feature type="compositionally biased region" description="Low complexity" evidence="1">
    <location>
        <begin position="14"/>
        <end position="29"/>
    </location>
</feature>
<name>A0A7W7K192_9SPHN</name>
<dbReference type="EMBL" id="JACHLN010000002">
    <property type="protein sequence ID" value="MBB4839144.1"/>
    <property type="molecule type" value="Genomic_DNA"/>
</dbReference>
<dbReference type="AlphaFoldDB" id="A0A7W7K192"/>
<keyword evidence="3" id="KW-1185">Reference proteome</keyword>
<evidence type="ECO:0000313" key="3">
    <source>
        <dbReference type="Proteomes" id="UP000575241"/>
    </source>
</evidence>
<evidence type="ECO:0000256" key="1">
    <source>
        <dbReference type="SAM" id="MobiDB-lite"/>
    </source>
</evidence>
<proteinExistence type="predicted"/>
<gene>
    <name evidence="2" type="ORF">HNP52_002213</name>
</gene>
<protein>
    <submittedName>
        <fullName evidence="2">Uncharacterized protein</fullName>
    </submittedName>
</protein>
<dbReference type="Proteomes" id="UP000575241">
    <property type="component" value="Unassembled WGS sequence"/>
</dbReference>